<dbReference type="AlphaFoldDB" id="A0AAX2AFD0"/>
<evidence type="ECO:0000313" key="3">
    <source>
        <dbReference type="Proteomes" id="UP000290092"/>
    </source>
</evidence>
<feature type="signal peptide" evidence="1">
    <location>
        <begin position="1"/>
        <end position="18"/>
    </location>
</feature>
<dbReference type="Proteomes" id="UP000290092">
    <property type="component" value="Unassembled WGS sequence"/>
</dbReference>
<organism evidence="2 3">
    <name type="scientific">Malaciobacter mytili LMG 24559</name>
    <dbReference type="NCBI Taxonomy" id="1032238"/>
    <lineage>
        <taxon>Bacteria</taxon>
        <taxon>Pseudomonadati</taxon>
        <taxon>Campylobacterota</taxon>
        <taxon>Epsilonproteobacteria</taxon>
        <taxon>Campylobacterales</taxon>
        <taxon>Arcobacteraceae</taxon>
        <taxon>Malaciobacter</taxon>
    </lineage>
</organism>
<gene>
    <name evidence="2" type="ORF">CP985_09525</name>
</gene>
<accession>A0AAX2AFD0</accession>
<evidence type="ECO:0000256" key="1">
    <source>
        <dbReference type="SAM" id="SignalP"/>
    </source>
</evidence>
<protein>
    <submittedName>
        <fullName evidence="2">Uncharacterized protein</fullName>
    </submittedName>
</protein>
<name>A0AAX2AFD0_9BACT</name>
<reference evidence="2 3" key="1">
    <citation type="submission" date="2017-09" db="EMBL/GenBank/DDBJ databases">
        <title>Genomics of the genus Arcobacter.</title>
        <authorList>
            <person name="Perez-Cataluna A."/>
            <person name="Figueras M.J."/>
            <person name="Salas-Masso N."/>
        </authorList>
    </citation>
    <scope>NUCLEOTIDE SEQUENCE [LARGE SCALE GENOMIC DNA]</scope>
    <source>
        <strain evidence="2 3">CECT 7386</strain>
    </source>
</reference>
<proteinExistence type="predicted"/>
<evidence type="ECO:0000313" key="2">
    <source>
        <dbReference type="EMBL" id="RXK15295.1"/>
    </source>
</evidence>
<keyword evidence="1" id="KW-0732">Signal</keyword>
<dbReference type="KEGG" id="amyt:AMYT_0401"/>
<comment type="caution">
    <text evidence="2">The sequence shown here is derived from an EMBL/GenBank/DDBJ whole genome shotgun (WGS) entry which is preliminary data.</text>
</comment>
<feature type="chain" id="PRO_5043410270" evidence="1">
    <location>
        <begin position="19"/>
        <end position="114"/>
    </location>
</feature>
<dbReference type="EMBL" id="NXID01000032">
    <property type="protein sequence ID" value="RXK15295.1"/>
    <property type="molecule type" value="Genomic_DNA"/>
</dbReference>
<keyword evidence="3" id="KW-1185">Reference proteome</keyword>
<dbReference type="RefSeq" id="WP_114840897.1">
    <property type="nucleotide sequence ID" value="NZ_CP031219.1"/>
</dbReference>
<sequence>MKKVIIINILLFSFVLHASNKIKEVIKDKDLFEGQKQQYKNLQDKSNEKIPFFNVPKPQLLKSDDKRCFFINHINTDSTTLLSSLEKEKILEKYLNKCNTLVDLKNIKNLKKKL</sequence>